<name>A0A6A4H7K1_9AGAR</name>
<dbReference type="EMBL" id="ML769566">
    <property type="protein sequence ID" value="KAE9393710.1"/>
    <property type="molecule type" value="Genomic_DNA"/>
</dbReference>
<evidence type="ECO:0000313" key="1">
    <source>
        <dbReference type="EMBL" id="KAE9393710.1"/>
    </source>
</evidence>
<dbReference type="Proteomes" id="UP000799118">
    <property type="component" value="Unassembled WGS sequence"/>
</dbReference>
<evidence type="ECO:0000313" key="2">
    <source>
        <dbReference type="Proteomes" id="UP000799118"/>
    </source>
</evidence>
<organism evidence="1 2">
    <name type="scientific">Gymnopus androsaceus JB14</name>
    <dbReference type="NCBI Taxonomy" id="1447944"/>
    <lineage>
        <taxon>Eukaryota</taxon>
        <taxon>Fungi</taxon>
        <taxon>Dikarya</taxon>
        <taxon>Basidiomycota</taxon>
        <taxon>Agaricomycotina</taxon>
        <taxon>Agaricomycetes</taxon>
        <taxon>Agaricomycetidae</taxon>
        <taxon>Agaricales</taxon>
        <taxon>Marasmiineae</taxon>
        <taxon>Omphalotaceae</taxon>
        <taxon>Gymnopus</taxon>
    </lineage>
</organism>
<reference evidence="1" key="1">
    <citation type="journal article" date="2019" name="Environ. Microbiol.">
        <title>Fungal ecological strategies reflected in gene transcription - a case study of two litter decomposers.</title>
        <authorList>
            <person name="Barbi F."/>
            <person name="Kohler A."/>
            <person name="Barry K."/>
            <person name="Baskaran P."/>
            <person name="Daum C."/>
            <person name="Fauchery L."/>
            <person name="Ihrmark K."/>
            <person name="Kuo A."/>
            <person name="LaButti K."/>
            <person name="Lipzen A."/>
            <person name="Morin E."/>
            <person name="Grigoriev I.V."/>
            <person name="Henrissat B."/>
            <person name="Lindahl B."/>
            <person name="Martin F."/>
        </authorList>
    </citation>
    <scope>NUCLEOTIDE SEQUENCE</scope>
    <source>
        <strain evidence="1">JB14</strain>
    </source>
</reference>
<proteinExistence type="predicted"/>
<evidence type="ECO:0008006" key="3">
    <source>
        <dbReference type="Google" id="ProtNLM"/>
    </source>
</evidence>
<gene>
    <name evidence="1" type="ORF">BT96DRAFT_828838</name>
</gene>
<accession>A0A6A4H7K1</accession>
<keyword evidence="2" id="KW-1185">Reference proteome</keyword>
<protein>
    <recommendedName>
        <fullName evidence="3">CCHC-type domain-containing protein</fullName>
    </recommendedName>
</protein>
<dbReference type="OrthoDB" id="4230923at2759"/>
<sequence length="130" mass="14581">MICSFADGEQANRVIRNGLVVQGKALEARKSLPEPRRCMKCHNFGHFAKGCKREEDACGRCNSNHRTSSCEAAEDGLFCALCKVTGHGASSRTCPTFIRRREALWARRADLHYKYFVSEDPETLGIIWGD</sequence>
<dbReference type="AlphaFoldDB" id="A0A6A4H7K1"/>